<evidence type="ECO:0000256" key="7">
    <source>
        <dbReference type="ARBA" id="ARBA00040167"/>
    </source>
</evidence>
<evidence type="ECO:0000313" key="12">
    <source>
        <dbReference type="Proteomes" id="UP000257143"/>
    </source>
</evidence>
<evidence type="ECO:0000259" key="10">
    <source>
        <dbReference type="Pfam" id="PF02602"/>
    </source>
</evidence>
<dbReference type="Pfam" id="PF02602">
    <property type="entry name" value="HEM4"/>
    <property type="match status" value="1"/>
</dbReference>
<evidence type="ECO:0000256" key="1">
    <source>
        <dbReference type="ARBA" id="ARBA00004772"/>
    </source>
</evidence>
<keyword evidence="5 9" id="KW-0627">Porphyrin biosynthesis</keyword>
<reference evidence="12" key="1">
    <citation type="submission" date="2017-11" db="EMBL/GenBank/DDBJ databases">
        <authorList>
            <person name="Zhu W."/>
        </authorList>
    </citation>
    <scope>NUCLEOTIDE SEQUENCE [LARGE SCALE GENOMIC DNA]</scope>
    <source>
        <strain evidence="12">CAU 1183</strain>
    </source>
</reference>
<comment type="similarity">
    <text evidence="2 9">Belongs to the uroporphyrinogen-III synthase family.</text>
</comment>
<sequence length="253" mass="28395">MTFSLQNKKIVVTREATQANLFTEKILQYGGIPIEIPLLKISVKQNPKNVELINRIADFEWIFFTSANGVKAFFTLASHYKVDFEKLHTKKFAVVGHKTEDVLNTYGFTADFLPTVYNAETMADEFLTAVGTLHAILLVRGNRSLPTLPTELLRHGVLFATIEAYETVFNAESKGALNRLLLDNDYDFITFTSPSCVEAFQEMATESMKQKCVCIGTTTEKRAVELGFTDILTAEQFTIDGMITAMCQYLAEN</sequence>
<dbReference type="EMBL" id="PIOC01000014">
    <property type="protein sequence ID" value="RDW19324.1"/>
    <property type="molecule type" value="Genomic_DNA"/>
</dbReference>
<dbReference type="UniPathway" id="UPA00251">
    <property type="reaction ID" value="UER00320"/>
</dbReference>
<dbReference type="AlphaFoldDB" id="A0A3D8PTK0"/>
<dbReference type="PANTHER" id="PTHR38042">
    <property type="entry name" value="UROPORPHYRINOGEN-III SYNTHASE, CHLOROPLASTIC"/>
    <property type="match status" value="1"/>
</dbReference>
<comment type="caution">
    <text evidence="11">The sequence shown here is derived from an EMBL/GenBank/DDBJ whole genome shotgun (WGS) entry which is preliminary data.</text>
</comment>
<proteinExistence type="inferred from homology"/>
<comment type="pathway">
    <text evidence="1 9">Porphyrin-containing compound metabolism; protoporphyrin-IX biosynthesis; coproporphyrinogen-III from 5-aminolevulinate: step 3/4.</text>
</comment>
<dbReference type="SUPFAM" id="SSF69618">
    <property type="entry name" value="HemD-like"/>
    <property type="match status" value="1"/>
</dbReference>
<keyword evidence="12" id="KW-1185">Reference proteome</keyword>
<evidence type="ECO:0000256" key="2">
    <source>
        <dbReference type="ARBA" id="ARBA00008133"/>
    </source>
</evidence>
<dbReference type="GO" id="GO:0006780">
    <property type="term" value="P:uroporphyrinogen III biosynthetic process"/>
    <property type="evidence" value="ECO:0007669"/>
    <property type="project" value="UniProtKB-UniRule"/>
</dbReference>
<dbReference type="InterPro" id="IPR036108">
    <property type="entry name" value="4pyrrol_syn_uPrphyn_synt_sf"/>
</dbReference>
<evidence type="ECO:0000256" key="4">
    <source>
        <dbReference type="ARBA" id="ARBA00023239"/>
    </source>
</evidence>
<gene>
    <name evidence="11" type="ORF">CWR48_09795</name>
</gene>
<dbReference type="RefSeq" id="WP_115773056.1">
    <property type="nucleotide sequence ID" value="NZ_PIOC01000014.1"/>
</dbReference>
<dbReference type="OrthoDB" id="9815856at2"/>
<evidence type="ECO:0000256" key="5">
    <source>
        <dbReference type="ARBA" id="ARBA00023244"/>
    </source>
</evidence>
<dbReference type="GO" id="GO:0004852">
    <property type="term" value="F:uroporphyrinogen-III synthase activity"/>
    <property type="evidence" value="ECO:0007669"/>
    <property type="project" value="UniProtKB-UniRule"/>
</dbReference>
<name>A0A3D8PTK0_9BACI</name>
<feature type="domain" description="Tetrapyrrole biosynthesis uroporphyrinogen III synthase" evidence="10">
    <location>
        <begin position="23"/>
        <end position="243"/>
    </location>
</feature>
<comment type="catalytic activity">
    <reaction evidence="8 9">
        <text>hydroxymethylbilane = uroporphyrinogen III + H2O</text>
        <dbReference type="Rhea" id="RHEA:18965"/>
        <dbReference type="ChEBI" id="CHEBI:15377"/>
        <dbReference type="ChEBI" id="CHEBI:57308"/>
        <dbReference type="ChEBI" id="CHEBI:57845"/>
        <dbReference type="EC" id="4.2.1.75"/>
    </reaction>
</comment>
<dbReference type="Proteomes" id="UP000257143">
    <property type="component" value="Unassembled WGS sequence"/>
</dbReference>
<organism evidence="11 12">
    <name type="scientific">Oceanobacillus arenosus</name>
    <dbReference type="NCBI Taxonomy" id="1229153"/>
    <lineage>
        <taxon>Bacteria</taxon>
        <taxon>Bacillati</taxon>
        <taxon>Bacillota</taxon>
        <taxon>Bacilli</taxon>
        <taxon>Bacillales</taxon>
        <taxon>Bacillaceae</taxon>
        <taxon>Oceanobacillus</taxon>
    </lineage>
</organism>
<dbReference type="PANTHER" id="PTHR38042:SF1">
    <property type="entry name" value="UROPORPHYRINOGEN-III SYNTHASE, CHLOROPLASTIC"/>
    <property type="match status" value="1"/>
</dbReference>
<evidence type="ECO:0000256" key="8">
    <source>
        <dbReference type="ARBA" id="ARBA00048617"/>
    </source>
</evidence>
<evidence type="ECO:0000313" key="11">
    <source>
        <dbReference type="EMBL" id="RDW19324.1"/>
    </source>
</evidence>
<evidence type="ECO:0000256" key="3">
    <source>
        <dbReference type="ARBA" id="ARBA00013109"/>
    </source>
</evidence>
<dbReference type="CDD" id="cd06578">
    <property type="entry name" value="HemD"/>
    <property type="match status" value="1"/>
</dbReference>
<comment type="function">
    <text evidence="6 9">Catalyzes cyclization of the linear tetrapyrrole, hydroxymethylbilane, to the macrocyclic uroporphyrinogen III.</text>
</comment>
<dbReference type="InterPro" id="IPR003754">
    <property type="entry name" value="4pyrrol_synth_uPrphyn_synth"/>
</dbReference>
<dbReference type="InterPro" id="IPR039793">
    <property type="entry name" value="UROS/Hem4"/>
</dbReference>
<dbReference type="Gene3D" id="3.40.50.10090">
    <property type="match status" value="2"/>
</dbReference>
<accession>A0A3D8PTK0</accession>
<protein>
    <recommendedName>
        <fullName evidence="7 9">Uroporphyrinogen-III synthase</fullName>
        <ecNumber evidence="3 9">4.2.1.75</ecNumber>
    </recommendedName>
</protein>
<keyword evidence="4 9" id="KW-0456">Lyase</keyword>
<dbReference type="GO" id="GO:0006782">
    <property type="term" value="P:protoporphyrinogen IX biosynthetic process"/>
    <property type="evidence" value="ECO:0007669"/>
    <property type="project" value="UniProtKB-UniRule"/>
</dbReference>
<evidence type="ECO:0000256" key="9">
    <source>
        <dbReference type="RuleBase" id="RU366031"/>
    </source>
</evidence>
<evidence type="ECO:0000256" key="6">
    <source>
        <dbReference type="ARBA" id="ARBA00037589"/>
    </source>
</evidence>
<dbReference type="EC" id="4.2.1.75" evidence="3 9"/>